<feature type="transmembrane region" description="Helical" evidence="8">
    <location>
        <begin position="134"/>
        <end position="156"/>
    </location>
</feature>
<accession>A0ABY9I623</accession>
<dbReference type="Pfam" id="PF07690">
    <property type="entry name" value="MFS_1"/>
    <property type="match status" value="1"/>
</dbReference>
<proteinExistence type="inferred from homology"/>
<feature type="transmembrane region" description="Helical" evidence="8">
    <location>
        <begin position="249"/>
        <end position="269"/>
    </location>
</feature>
<dbReference type="Proteomes" id="UP001229952">
    <property type="component" value="Chromosome"/>
</dbReference>
<evidence type="ECO:0000256" key="7">
    <source>
        <dbReference type="ARBA" id="ARBA00023136"/>
    </source>
</evidence>
<evidence type="ECO:0000256" key="1">
    <source>
        <dbReference type="ARBA" id="ARBA00004651"/>
    </source>
</evidence>
<keyword evidence="3" id="KW-0813">Transport</keyword>
<sequence>MPPASTGASTLIVAASTQSSPVSVTETATADRLEPGGPGYRRMSFALFAAGVATFALLYSTQALLPAVSASFGATAGQASWTVSAATGALALFVLPMSALSERFGRRQMMTASLTVAVVVGMFVPFAPSLGWLIALRAVQGAALAGLPASAMAYLAEEVRPKALVAAIGLFVAGNSIGGMSGRILTGWVAQLWGWRAALGSVGVLAVACAVVFHFMIPRARHFTPGSLNPKALARTVGGHLADPLLRRLYAIGALFMTVFGAVYTVIGYRLVQAPFNLPQGIVGSVFLVYLVGTVSSAAAGRLVARLGRRGALYLAVSTTAAGLLLSLADQLAAVLLGLVLITAGFFAGHAVASSSVSRTATKGRAQASALYQSAYYLGSSAGGTLGAVAFHAGGWAGTVTLGILAVLGVVSITLYGSRAARVERRRSAAVLSVQN</sequence>
<dbReference type="EMBL" id="CP120992">
    <property type="protein sequence ID" value="WLQ41086.1"/>
    <property type="molecule type" value="Genomic_DNA"/>
</dbReference>
<comment type="similarity">
    <text evidence="2">Belongs to the major facilitator superfamily.</text>
</comment>
<dbReference type="SUPFAM" id="SSF103473">
    <property type="entry name" value="MFS general substrate transporter"/>
    <property type="match status" value="1"/>
</dbReference>
<feature type="transmembrane region" description="Helical" evidence="8">
    <location>
        <begin position="197"/>
        <end position="217"/>
    </location>
</feature>
<evidence type="ECO:0000256" key="4">
    <source>
        <dbReference type="ARBA" id="ARBA00022475"/>
    </source>
</evidence>
<evidence type="ECO:0000313" key="11">
    <source>
        <dbReference type="Proteomes" id="UP001229952"/>
    </source>
</evidence>
<reference evidence="10 11" key="1">
    <citation type="submission" date="2023-03" db="EMBL/GenBank/DDBJ databases">
        <title>Isolation and description of six Streptomyces strains from soil environments, able to metabolize different microbial glucans.</title>
        <authorList>
            <person name="Widen T."/>
            <person name="Larsbrink J."/>
        </authorList>
    </citation>
    <scope>NUCLEOTIDE SEQUENCE [LARGE SCALE GENOMIC DNA]</scope>
    <source>
        <strain evidence="10 11">Mut2</strain>
    </source>
</reference>
<dbReference type="CDD" id="cd17324">
    <property type="entry name" value="MFS_NepI_like"/>
    <property type="match status" value="1"/>
</dbReference>
<keyword evidence="4" id="KW-1003">Cell membrane</keyword>
<comment type="subcellular location">
    <subcellularLocation>
        <location evidence="1">Cell membrane</location>
        <topology evidence="1">Multi-pass membrane protein</topology>
    </subcellularLocation>
</comment>
<gene>
    <name evidence="10" type="ORF">P8A22_14450</name>
</gene>
<feature type="transmembrane region" description="Helical" evidence="8">
    <location>
        <begin position="335"/>
        <end position="353"/>
    </location>
</feature>
<dbReference type="PANTHER" id="PTHR43271">
    <property type="entry name" value="BLL2771 PROTEIN"/>
    <property type="match status" value="1"/>
</dbReference>
<name>A0ABY9I623_9ACTN</name>
<dbReference type="Gene3D" id="1.20.1250.20">
    <property type="entry name" value="MFS general substrate transporter like domains"/>
    <property type="match status" value="1"/>
</dbReference>
<feature type="transmembrane region" description="Helical" evidence="8">
    <location>
        <begin position="312"/>
        <end position="329"/>
    </location>
</feature>
<feature type="transmembrane region" description="Helical" evidence="8">
    <location>
        <begin position="45"/>
        <end position="67"/>
    </location>
</feature>
<keyword evidence="11" id="KW-1185">Reference proteome</keyword>
<organism evidence="10 11">
    <name type="scientific">Streptomyces laculatispora</name>
    <dbReference type="NCBI Taxonomy" id="887464"/>
    <lineage>
        <taxon>Bacteria</taxon>
        <taxon>Bacillati</taxon>
        <taxon>Actinomycetota</taxon>
        <taxon>Actinomycetes</taxon>
        <taxon>Kitasatosporales</taxon>
        <taxon>Streptomycetaceae</taxon>
        <taxon>Streptomyces</taxon>
    </lineage>
</organism>
<evidence type="ECO:0000256" key="3">
    <source>
        <dbReference type="ARBA" id="ARBA00022448"/>
    </source>
</evidence>
<feature type="transmembrane region" description="Helical" evidence="8">
    <location>
        <begin position="163"/>
        <end position="185"/>
    </location>
</feature>
<dbReference type="InterPro" id="IPR005829">
    <property type="entry name" value="Sugar_transporter_CS"/>
</dbReference>
<evidence type="ECO:0000256" key="2">
    <source>
        <dbReference type="ARBA" id="ARBA00008335"/>
    </source>
</evidence>
<protein>
    <submittedName>
        <fullName evidence="10">MFS transporter</fullName>
    </submittedName>
</protein>
<keyword evidence="6 8" id="KW-1133">Transmembrane helix</keyword>
<feature type="transmembrane region" description="Helical" evidence="8">
    <location>
        <begin position="109"/>
        <end position="128"/>
    </location>
</feature>
<feature type="transmembrane region" description="Helical" evidence="8">
    <location>
        <begin position="374"/>
        <end position="393"/>
    </location>
</feature>
<dbReference type="InterPro" id="IPR011701">
    <property type="entry name" value="MFS"/>
</dbReference>
<dbReference type="InterPro" id="IPR020846">
    <property type="entry name" value="MFS_dom"/>
</dbReference>
<dbReference type="PANTHER" id="PTHR43271:SF1">
    <property type="entry name" value="INNER MEMBRANE TRANSPORT PROTEIN YNFM"/>
    <property type="match status" value="1"/>
</dbReference>
<evidence type="ECO:0000313" key="10">
    <source>
        <dbReference type="EMBL" id="WLQ41086.1"/>
    </source>
</evidence>
<keyword evidence="7 8" id="KW-0472">Membrane</keyword>
<dbReference type="PROSITE" id="PS00216">
    <property type="entry name" value="SUGAR_TRANSPORT_1"/>
    <property type="match status" value="1"/>
</dbReference>
<feature type="transmembrane region" description="Helical" evidence="8">
    <location>
        <begin position="79"/>
        <end position="97"/>
    </location>
</feature>
<dbReference type="PROSITE" id="PS50850">
    <property type="entry name" value="MFS"/>
    <property type="match status" value="1"/>
</dbReference>
<evidence type="ECO:0000256" key="8">
    <source>
        <dbReference type="SAM" id="Phobius"/>
    </source>
</evidence>
<keyword evidence="5 8" id="KW-0812">Transmembrane</keyword>
<evidence type="ECO:0000259" key="9">
    <source>
        <dbReference type="PROSITE" id="PS50850"/>
    </source>
</evidence>
<evidence type="ECO:0000256" key="5">
    <source>
        <dbReference type="ARBA" id="ARBA00022692"/>
    </source>
</evidence>
<evidence type="ECO:0000256" key="6">
    <source>
        <dbReference type="ARBA" id="ARBA00022989"/>
    </source>
</evidence>
<dbReference type="RefSeq" id="WP_306087686.1">
    <property type="nucleotide sequence ID" value="NZ_CP120992.1"/>
</dbReference>
<dbReference type="InterPro" id="IPR036259">
    <property type="entry name" value="MFS_trans_sf"/>
</dbReference>
<feature type="transmembrane region" description="Helical" evidence="8">
    <location>
        <begin position="399"/>
        <end position="417"/>
    </location>
</feature>
<feature type="domain" description="Major facilitator superfamily (MFS) profile" evidence="9">
    <location>
        <begin position="39"/>
        <end position="421"/>
    </location>
</feature>
<feature type="transmembrane region" description="Helical" evidence="8">
    <location>
        <begin position="281"/>
        <end position="300"/>
    </location>
</feature>